<dbReference type="InterPro" id="IPR044946">
    <property type="entry name" value="Restrct_endonuc_typeI_TRD_sf"/>
</dbReference>
<protein>
    <submittedName>
        <fullName evidence="3">Restriction endonuclease subunit S</fullName>
    </submittedName>
</protein>
<dbReference type="AlphaFoldDB" id="A0A2U0SFN6"/>
<dbReference type="GO" id="GO:0003677">
    <property type="term" value="F:DNA binding"/>
    <property type="evidence" value="ECO:0007669"/>
    <property type="project" value="UniProtKB-KW"/>
</dbReference>
<evidence type="ECO:0000256" key="1">
    <source>
        <dbReference type="ARBA" id="ARBA00022747"/>
    </source>
</evidence>
<dbReference type="SUPFAM" id="SSF116734">
    <property type="entry name" value="DNA methylase specificity domain"/>
    <property type="match status" value="2"/>
</dbReference>
<dbReference type="GO" id="GO:0009307">
    <property type="term" value="P:DNA restriction-modification system"/>
    <property type="evidence" value="ECO:0007669"/>
    <property type="project" value="UniProtKB-KW"/>
</dbReference>
<keyword evidence="4" id="KW-1185">Reference proteome</keyword>
<dbReference type="GO" id="GO:0004519">
    <property type="term" value="F:endonuclease activity"/>
    <property type="evidence" value="ECO:0007669"/>
    <property type="project" value="UniProtKB-KW"/>
</dbReference>
<evidence type="ECO:0000313" key="4">
    <source>
        <dbReference type="Proteomes" id="UP000245890"/>
    </source>
</evidence>
<comment type="caution">
    <text evidence="3">The sequence shown here is derived from an EMBL/GenBank/DDBJ whole genome shotgun (WGS) entry which is preliminary data.</text>
</comment>
<dbReference type="RefSeq" id="WP_116469582.1">
    <property type="nucleotide sequence ID" value="NZ_QENQ01000001.1"/>
</dbReference>
<name>A0A2U0SFN6_9SPHN</name>
<dbReference type="Proteomes" id="UP000245890">
    <property type="component" value="Unassembled WGS sequence"/>
</dbReference>
<dbReference type="InterPro" id="IPR052021">
    <property type="entry name" value="Type-I_RS_S_subunit"/>
</dbReference>
<dbReference type="EMBL" id="QENQ01000001">
    <property type="protein sequence ID" value="PVX30169.1"/>
    <property type="molecule type" value="Genomic_DNA"/>
</dbReference>
<keyword evidence="2" id="KW-0238">DNA-binding</keyword>
<dbReference type="Gene3D" id="3.90.220.20">
    <property type="entry name" value="DNA methylase specificity domains"/>
    <property type="match status" value="4"/>
</dbReference>
<reference evidence="3 4" key="1">
    <citation type="submission" date="2018-05" db="EMBL/GenBank/DDBJ databases">
        <title>Description of Sphingomonas pokkalii sp nov, isolated from the rhizosphere of saline tolerant pokkali rice and its draft genome analysis.</title>
        <authorList>
            <person name="Menon R."/>
            <person name="Kumari S."/>
            <person name="Rameshkumar N."/>
        </authorList>
    </citation>
    <scope>NUCLEOTIDE SEQUENCE [LARGE SCALE GENOMIC DNA]</scope>
    <source>
        <strain evidence="3 4">L3B27</strain>
    </source>
</reference>
<proteinExistence type="predicted"/>
<dbReference type="PANTHER" id="PTHR30408">
    <property type="entry name" value="TYPE-1 RESTRICTION ENZYME ECOKI SPECIFICITY PROTEIN"/>
    <property type="match status" value="1"/>
</dbReference>
<sequence>MTWPMMALGELLQPAVDRVPLQLDETYAQVTARLWGKGLTLRGRVLGAEIAASHQNRVRAGQFVISKIDARHGAFGIVPPDLDGAVVSNDFPVFDVDNETVLTEYVAWVSRTDWFVALCRGASEGSTNRVRLKEARFLAQQIPVPPRPEQHRIVEQLNTAATAIEARSRAATGVDAEIDAMLAAAFARVIADAPRRSMAEVAPLVRRPVQIDPDAVYPELGVRSFGRGLFIKPDVVGAEVTWQSLYRIEAGDLVFSNIKAWEGAFAVAGSEHAGKHGSHRYLTCVPDPSLATAGYLWYYLQTDAGLRQIGQASVGSADRNRTLATKRLASINLPVPSLDAQHWFDGLQAKARSARLAQTAAATELAALLPAMLHQAFGDGVSTI</sequence>
<organism evidence="3 4">
    <name type="scientific">Sphingomonas pokkalii</name>
    <dbReference type="NCBI Taxonomy" id="2175090"/>
    <lineage>
        <taxon>Bacteria</taxon>
        <taxon>Pseudomonadati</taxon>
        <taxon>Pseudomonadota</taxon>
        <taxon>Alphaproteobacteria</taxon>
        <taxon>Sphingomonadales</taxon>
        <taxon>Sphingomonadaceae</taxon>
        <taxon>Sphingomonas</taxon>
    </lineage>
</organism>
<keyword evidence="3" id="KW-0255">Endonuclease</keyword>
<dbReference type="PANTHER" id="PTHR30408:SF12">
    <property type="entry name" value="TYPE I RESTRICTION ENZYME MJAVIII SPECIFICITY SUBUNIT"/>
    <property type="match status" value="1"/>
</dbReference>
<dbReference type="OrthoDB" id="164285at2"/>
<evidence type="ECO:0000256" key="2">
    <source>
        <dbReference type="ARBA" id="ARBA00023125"/>
    </source>
</evidence>
<evidence type="ECO:0000313" key="3">
    <source>
        <dbReference type="EMBL" id="PVX30169.1"/>
    </source>
</evidence>
<keyword evidence="3" id="KW-0378">Hydrolase</keyword>
<keyword evidence="3" id="KW-0540">Nuclease</keyword>
<accession>A0A2U0SFN6</accession>
<keyword evidence="1" id="KW-0680">Restriction system</keyword>
<gene>
    <name evidence="3" type="ORF">DD559_13190</name>
</gene>